<keyword evidence="2" id="KW-0614">Plasmid</keyword>
<geneLocation type="plasmid" evidence="3">
    <name>pne1b</name>
</geneLocation>
<proteinExistence type="predicted"/>
<gene>
    <name evidence="2" type="ORF">CUN67_25730</name>
</gene>
<dbReference type="GO" id="GO:0003676">
    <property type="term" value="F:nucleic acid binding"/>
    <property type="evidence" value="ECO:0007669"/>
    <property type="project" value="InterPro"/>
</dbReference>
<evidence type="ECO:0000259" key="1">
    <source>
        <dbReference type="SMART" id="SM00507"/>
    </source>
</evidence>
<organism evidence="2 3">
    <name type="scientific">Pantoea cypripedii</name>
    <name type="common">Pectobacterium cypripedii</name>
    <name type="synonym">Erwinia cypripedii</name>
    <dbReference type="NCBI Taxonomy" id="55209"/>
    <lineage>
        <taxon>Bacteria</taxon>
        <taxon>Pseudomonadati</taxon>
        <taxon>Pseudomonadota</taxon>
        <taxon>Gammaproteobacteria</taxon>
        <taxon>Enterobacterales</taxon>
        <taxon>Erwiniaceae</taxon>
        <taxon>Pantoea</taxon>
    </lineage>
</organism>
<sequence>MLMDLPPIRKGKRIYDLLKEAGMQLHDWPHANDPSRNQRWAWLEGDIAVVNVWVHKLVAPTVPGEPYTTQYTARGQQAKGEQVDGIYQEIIGRNLPVRVILKVKNTYKRALDTEVWSATYDEHTGTLSLVRGGDDQFADQHGEVSFPSGTHESSAAKRNRTLRLLALKRSGGKCEYCGQPGFRTQQGAIFAEVHHIVPLSEGGADEAYNLIVLCPNDHRKAHYGQNIKQLRSEFMGIRRHSSP</sequence>
<accession>A0A6B9G4D9</accession>
<name>A0A6B9G4D9_PANCY</name>
<dbReference type="AlphaFoldDB" id="A0A6B9G4D9"/>
<dbReference type="CDD" id="cd00085">
    <property type="entry name" value="HNHc"/>
    <property type="match status" value="1"/>
</dbReference>
<evidence type="ECO:0000313" key="3">
    <source>
        <dbReference type="Proteomes" id="UP000502005"/>
    </source>
</evidence>
<dbReference type="InterPro" id="IPR002711">
    <property type="entry name" value="HNH"/>
</dbReference>
<feature type="domain" description="HNH nuclease" evidence="1">
    <location>
        <begin position="161"/>
        <end position="219"/>
    </location>
</feature>
<dbReference type="Gene3D" id="1.10.30.50">
    <property type="match status" value="1"/>
</dbReference>
<protein>
    <recommendedName>
        <fullName evidence="1">HNH nuclease domain-containing protein</fullName>
    </recommendedName>
</protein>
<reference evidence="2 3" key="1">
    <citation type="submission" date="2017-11" db="EMBL/GenBank/DDBJ databases">
        <title>Genome sequence of Pantoea cypripedii NE1.</title>
        <authorList>
            <person name="Nascimento F.X."/>
        </authorList>
    </citation>
    <scope>NUCLEOTIDE SEQUENCE [LARGE SCALE GENOMIC DNA]</scope>
    <source>
        <strain evidence="2 3">NE1</strain>
        <plasmid evidence="3">pne1b</plasmid>
    </source>
</reference>
<dbReference type="InterPro" id="IPR003615">
    <property type="entry name" value="HNH_nuc"/>
</dbReference>
<dbReference type="SMART" id="SM00507">
    <property type="entry name" value="HNHc"/>
    <property type="match status" value="1"/>
</dbReference>
<dbReference type="GO" id="GO:0008270">
    <property type="term" value="F:zinc ion binding"/>
    <property type="evidence" value="ECO:0007669"/>
    <property type="project" value="InterPro"/>
</dbReference>
<dbReference type="EMBL" id="CP024770">
    <property type="protein sequence ID" value="QGY32384.1"/>
    <property type="molecule type" value="Genomic_DNA"/>
</dbReference>
<dbReference type="Pfam" id="PF01844">
    <property type="entry name" value="HNH"/>
    <property type="match status" value="1"/>
</dbReference>
<dbReference type="Proteomes" id="UP000502005">
    <property type="component" value="Plasmid pNE1B"/>
</dbReference>
<evidence type="ECO:0000313" key="2">
    <source>
        <dbReference type="EMBL" id="QGY32384.1"/>
    </source>
</evidence>
<dbReference type="GO" id="GO:0004519">
    <property type="term" value="F:endonuclease activity"/>
    <property type="evidence" value="ECO:0007669"/>
    <property type="project" value="InterPro"/>
</dbReference>